<dbReference type="OMA" id="EAYYIMA"/>
<sequence>MIEQDYGEVVCFLTTRQYPERIAGKEPALKLAQNAFRKRTKKYELCDDKLYFRKGSRSTSQRVVQASERERLFKEFHDSPSGGHGGLNVTFRKISQRYYWRGLMSYLKIKVKQCQVCQNRELWPHMKVTSKEQKQAKRKTSLKRTAGGKPNSPLTSHVLDTARGSPAANLRIEVYHLMAGQWKKISEGQTNSDGRCPGLLTMEQFIPGIYKILFDTGSYFKANNIKGFYPFVEIVFEIEDVNQHYHVPLLLSPFSYSTYRGS</sequence>
<dbReference type="NCBIfam" id="TIGR02962">
    <property type="entry name" value="hdxy_isourate"/>
    <property type="match status" value="1"/>
</dbReference>
<dbReference type="InterPro" id="IPR023419">
    <property type="entry name" value="Transthyretin_CS"/>
</dbReference>
<keyword evidence="10" id="KW-0576">Peroxisome</keyword>
<dbReference type="OrthoDB" id="10265230at2759"/>
<dbReference type="Proteomes" id="UP000007110">
    <property type="component" value="Unassembled WGS sequence"/>
</dbReference>
<evidence type="ECO:0000256" key="6">
    <source>
        <dbReference type="ARBA" id="ARBA00012609"/>
    </source>
</evidence>
<protein>
    <recommendedName>
        <fullName evidence="7">5-hydroxyisourate hydrolase</fullName>
        <ecNumber evidence="6">3.5.2.17</ecNumber>
    </recommendedName>
    <alternativeName>
        <fullName evidence="12">Transthyretin-related protein</fullName>
    </alternativeName>
</protein>
<dbReference type="FunFam" id="1.10.340.70:FF:000001">
    <property type="entry name" value="Retrovirus-related Pol polyprotein from transposon gypsy-like Protein"/>
    <property type="match status" value="1"/>
</dbReference>
<comment type="subunit">
    <text evidence="5">Homotetramer.</text>
</comment>
<comment type="catalytic activity">
    <reaction evidence="1">
        <text>5-hydroxyisourate + H2O = 5-hydroxy-2-oxo-4-ureido-2,5-dihydro-1H-imidazole-5-carboxylate + H(+)</text>
        <dbReference type="Rhea" id="RHEA:23736"/>
        <dbReference type="ChEBI" id="CHEBI:15377"/>
        <dbReference type="ChEBI" id="CHEBI:15378"/>
        <dbReference type="ChEBI" id="CHEBI:18072"/>
        <dbReference type="ChEBI" id="CHEBI:58639"/>
        <dbReference type="EC" id="3.5.2.17"/>
    </reaction>
</comment>
<dbReference type="InterPro" id="IPR036817">
    <property type="entry name" value="Transthyretin/HIU_hydrolase_sf"/>
</dbReference>
<dbReference type="SMART" id="SM00095">
    <property type="entry name" value="TR_THY"/>
    <property type="match status" value="1"/>
</dbReference>
<keyword evidence="9" id="KW-0378">Hydrolase</keyword>
<evidence type="ECO:0000256" key="3">
    <source>
        <dbReference type="ARBA" id="ARBA00004275"/>
    </source>
</evidence>
<organism evidence="16 17">
    <name type="scientific">Strongylocentrotus purpuratus</name>
    <name type="common">Purple sea urchin</name>
    <dbReference type="NCBI Taxonomy" id="7668"/>
    <lineage>
        <taxon>Eukaryota</taxon>
        <taxon>Metazoa</taxon>
        <taxon>Echinodermata</taxon>
        <taxon>Eleutherozoa</taxon>
        <taxon>Echinozoa</taxon>
        <taxon>Echinoidea</taxon>
        <taxon>Euechinoidea</taxon>
        <taxon>Echinacea</taxon>
        <taxon>Camarodonta</taxon>
        <taxon>Echinidea</taxon>
        <taxon>Strongylocentrotidae</taxon>
        <taxon>Strongylocentrotus</taxon>
    </lineage>
</organism>
<evidence type="ECO:0000256" key="11">
    <source>
        <dbReference type="ARBA" id="ARBA00060539"/>
    </source>
</evidence>
<evidence type="ECO:0000313" key="16">
    <source>
        <dbReference type="EnsemblMetazoa" id="XP_793771"/>
    </source>
</evidence>
<dbReference type="InParanoid" id="A0A7M7TH82"/>
<dbReference type="PRINTS" id="PR00189">
    <property type="entry name" value="TRNSTHYRETIN"/>
</dbReference>
<evidence type="ECO:0000256" key="13">
    <source>
        <dbReference type="PIRSR" id="PIRSR600895-51"/>
    </source>
</evidence>
<comment type="similarity">
    <text evidence="4">Belongs to the transthyretin family. 5-hydroxyisourate hydrolase subfamily.</text>
</comment>
<dbReference type="InterPro" id="IPR023416">
    <property type="entry name" value="Transthyretin/HIU_hydrolase_d"/>
</dbReference>
<feature type="binding site" evidence="13">
    <location>
        <position position="259"/>
    </location>
    <ligand>
        <name>substrate</name>
    </ligand>
</feature>
<dbReference type="InterPro" id="IPR000895">
    <property type="entry name" value="Transthyretin/HIU_hydrolase"/>
</dbReference>
<comment type="pathway">
    <text evidence="11">Purine metabolism; urate degradation; (S)-allantoin from urate: step 2/3.</text>
</comment>
<reference evidence="17" key="1">
    <citation type="submission" date="2015-02" db="EMBL/GenBank/DDBJ databases">
        <title>Genome sequencing for Strongylocentrotus purpuratus.</title>
        <authorList>
            <person name="Murali S."/>
            <person name="Liu Y."/>
            <person name="Vee V."/>
            <person name="English A."/>
            <person name="Wang M."/>
            <person name="Skinner E."/>
            <person name="Han Y."/>
            <person name="Muzny D.M."/>
            <person name="Worley K.C."/>
            <person name="Gibbs R.A."/>
        </authorList>
    </citation>
    <scope>NUCLEOTIDE SEQUENCE</scope>
</reference>
<dbReference type="SUPFAM" id="SSF49472">
    <property type="entry name" value="Transthyretin (synonym: prealbumin)"/>
    <property type="match status" value="1"/>
</dbReference>
<feature type="region of interest" description="Disordered" evidence="14">
    <location>
        <begin position="128"/>
        <end position="155"/>
    </location>
</feature>
<dbReference type="CDD" id="cd05822">
    <property type="entry name" value="TLP_HIUase"/>
    <property type="match status" value="1"/>
</dbReference>
<dbReference type="InterPro" id="IPR041588">
    <property type="entry name" value="Integrase_H2C2"/>
</dbReference>
<dbReference type="PROSITE" id="PS00768">
    <property type="entry name" value="TRANSTHYRETIN_1"/>
    <property type="match status" value="1"/>
</dbReference>
<evidence type="ECO:0000259" key="15">
    <source>
        <dbReference type="SMART" id="SM00095"/>
    </source>
</evidence>
<feature type="binding site" evidence="13">
    <location>
        <position position="195"/>
    </location>
    <ligand>
        <name>substrate</name>
    </ligand>
</feature>
<evidence type="ECO:0000256" key="8">
    <source>
        <dbReference type="ARBA" id="ARBA00022631"/>
    </source>
</evidence>
<feature type="domain" description="Transthyretin/hydroxyisourate hydrolase" evidence="15">
    <location>
        <begin position="149"/>
        <end position="261"/>
    </location>
</feature>
<evidence type="ECO:0000256" key="4">
    <source>
        <dbReference type="ARBA" id="ARBA00009850"/>
    </source>
</evidence>
<evidence type="ECO:0000256" key="7">
    <source>
        <dbReference type="ARBA" id="ARBA00017539"/>
    </source>
</evidence>
<reference evidence="16" key="2">
    <citation type="submission" date="2021-01" db="UniProtKB">
        <authorList>
            <consortium name="EnsemblMetazoa"/>
        </authorList>
    </citation>
    <scope>IDENTIFICATION</scope>
</reference>
<proteinExistence type="inferred from homology"/>
<dbReference type="InterPro" id="IPR014306">
    <property type="entry name" value="Hydroxyisourate_hydrolase"/>
</dbReference>
<dbReference type="GeneID" id="589020"/>
<dbReference type="InterPro" id="IPR023418">
    <property type="entry name" value="Thyroxine_BS"/>
</dbReference>
<evidence type="ECO:0000256" key="14">
    <source>
        <dbReference type="SAM" id="MobiDB-lite"/>
    </source>
</evidence>
<dbReference type="PANTHER" id="PTHR10395:SF7">
    <property type="entry name" value="5-HYDROXYISOURATE HYDROLASE"/>
    <property type="match status" value="1"/>
</dbReference>
<dbReference type="Pfam" id="PF17921">
    <property type="entry name" value="Integrase_H2C2"/>
    <property type="match status" value="1"/>
</dbReference>
<dbReference type="PANTHER" id="PTHR10395">
    <property type="entry name" value="URICASE AND TRANSTHYRETIN-RELATED"/>
    <property type="match status" value="1"/>
</dbReference>
<dbReference type="GO" id="GO:0006144">
    <property type="term" value="P:purine nucleobase metabolic process"/>
    <property type="evidence" value="ECO:0000318"/>
    <property type="project" value="GO_Central"/>
</dbReference>
<dbReference type="RefSeq" id="XP_793771.2">
    <property type="nucleotide sequence ID" value="XM_788678.5"/>
</dbReference>
<evidence type="ECO:0000256" key="2">
    <source>
        <dbReference type="ARBA" id="ARBA00002704"/>
    </source>
</evidence>
<keyword evidence="8" id="KW-0659">Purine metabolism</keyword>
<dbReference type="FunFam" id="2.60.40.180:FF:000004">
    <property type="entry name" value="5-hydroxyisourate hydrolase"/>
    <property type="match status" value="1"/>
</dbReference>
<keyword evidence="17" id="KW-1185">Reference proteome</keyword>
<dbReference type="EnsemblMetazoa" id="XM_788678">
    <property type="protein sequence ID" value="XP_793771"/>
    <property type="gene ID" value="LOC589020"/>
</dbReference>
<dbReference type="Gene3D" id="1.10.340.70">
    <property type="match status" value="1"/>
</dbReference>
<dbReference type="PROSITE" id="PS00769">
    <property type="entry name" value="TRANSTHYRETIN_2"/>
    <property type="match status" value="1"/>
</dbReference>
<dbReference type="EC" id="3.5.2.17" evidence="6"/>
<comment type="function">
    <text evidence="2">Catalyzes the hydrolysis of 5-hydroxyisourate (HIU) to 2-oxo-4-hydroxy-4-carboxy-5-ureidoimidazoline (OHCU).</text>
</comment>
<evidence type="ECO:0000256" key="12">
    <source>
        <dbReference type="ARBA" id="ARBA00082459"/>
    </source>
</evidence>
<evidence type="ECO:0000313" key="17">
    <source>
        <dbReference type="Proteomes" id="UP000007110"/>
    </source>
</evidence>
<dbReference type="GO" id="GO:0005777">
    <property type="term" value="C:peroxisome"/>
    <property type="evidence" value="ECO:0007669"/>
    <property type="project" value="UniProtKB-SubCell"/>
</dbReference>
<dbReference type="GO" id="GO:0033971">
    <property type="term" value="F:hydroxyisourate hydrolase activity"/>
    <property type="evidence" value="ECO:0007669"/>
    <property type="project" value="UniProtKB-EC"/>
</dbReference>
<evidence type="ECO:0000256" key="9">
    <source>
        <dbReference type="ARBA" id="ARBA00022801"/>
    </source>
</evidence>
<feature type="binding site" evidence="13">
    <location>
        <position position="157"/>
    </location>
    <ligand>
        <name>substrate</name>
    </ligand>
</feature>
<evidence type="ECO:0000256" key="1">
    <source>
        <dbReference type="ARBA" id="ARBA00001043"/>
    </source>
</evidence>
<dbReference type="AlphaFoldDB" id="A0A7M7TH82"/>
<comment type="subcellular location">
    <subcellularLocation>
        <location evidence="3">Peroxisome</location>
    </subcellularLocation>
</comment>
<dbReference type="Pfam" id="PF00576">
    <property type="entry name" value="Transthyretin"/>
    <property type="match status" value="1"/>
</dbReference>
<evidence type="ECO:0000256" key="5">
    <source>
        <dbReference type="ARBA" id="ARBA00011881"/>
    </source>
</evidence>
<name>A0A7M7TH82_STRPU</name>
<evidence type="ECO:0000256" key="10">
    <source>
        <dbReference type="ARBA" id="ARBA00023140"/>
    </source>
</evidence>
<accession>A0A7M7TH82</accession>
<dbReference type="Gene3D" id="2.60.40.180">
    <property type="entry name" value="Transthyretin/hydroxyisourate hydrolase domain"/>
    <property type="match status" value="1"/>
</dbReference>